<dbReference type="InterPro" id="IPR002048">
    <property type="entry name" value="EF_hand_dom"/>
</dbReference>
<gene>
    <name evidence="3" type="ORF">DGAL_LOCUS14180</name>
</gene>
<dbReference type="Gene3D" id="1.10.238.10">
    <property type="entry name" value="EF-hand"/>
    <property type="match status" value="1"/>
</dbReference>
<dbReference type="PROSITE" id="PS50222">
    <property type="entry name" value="EF_HAND_2"/>
    <property type="match status" value="1"/>
</dbReference>
<dbReference type="Proteomes" id="UP000789390">
    <property type="component" value="Unassembled WGS sequence"/>
</dbReference>
<dbReference type="GO" id="GO:0005509">
    <property type="term" value="F:calcium ion binding"/>
    <property type="evidence" value="ECO:0007669"/>
    <property type="project" value="InterPro"/>
</dbReference>
<dbReference type="InterPro" id="IPR011992">
    <property type="entry name" value="EF-hand-dom_pair"/>
</dbReference>
<sequence>MAMSDFRRNKLVYVFKAFFDVDNSGAIDQQDFRLAAERICRVHGWSVNEGKGAQVLQRLLDVWEALKKADSNSDGTVDQIEWCAMWEAYAKGENDYQEWQDKYRDFYFSIMDTSGEGTIELDEFAVVNKRNDVSDSDCSEAFKLMSKDNSVVVNSSTFAQLWKEFFTSDDPSAPGNYIYGKLKF</sequence>
<dbReference type="OrthoDB" id="9974725at2759"/>
<name>A0A8J2S446_9CRUS</name>
<dbReference type="InterPro" id="IPR018247">
    <property type="entry name" value="EF_Hand_1_Ca_BS"/>
</dbReference>
<dbReference type="EMBL" id="CAKKLH010000303">
    <property type="protein sequence ID" value="CAH0110610.1"/>
    <property type="molecule type" value="Genomic_DNA"/>
</dbReference>
<proteinExistence type="predicted"/>
<dbReference type="AlphaFoldDB" id="A0A8J2S446"/>
<comment type="caution">
    <text evidence="3">The sequence shown here is derived from an EMBL/GenBank/DDBJ whole genome shotgun (WGS) entry which is preliminary data.</text>
</comment>
<dbReference type="PROSITE" id="PS00018">
    <property type="entry name" value="EF_HAND_1"/>
    <property type="match status" value="3"/>
</dbReference>
<keyword evidence="4" id="KW-1185">Reference proteome</keyword>
<accession>A0A8J2S446</accession>
<evidence type="ECO:0000259" key="2">
    <source>
        <dbReference type="PROSITE" id="PS50222"/>
    </source>
</evidence>
<evidence type="ECO:0000313" key="3">
    <source>
        <dbReference type="EMBL" id="CAH0110610.1"/>
    </source>
</evidence>
<feature type="domain" description="EF-hand" evidence="2">
    <location>
        <begin position="57"/>
        <end position="92"/>
    </location>
</feature>
<evidence type="ECO:0000256" key="1">
    <source>
        <dbReference type="ARBA" id="ARBA00022837"/>
    </source>
</evidence>
<keyword evidence="1" id="KW-0106">Calcium</keyword>
<dbReference type="SUPFAM" id="SSF47473">
    <property type="entry name" value="EF-hand"/>
    <property type="match status" value="1"/>
</dbReference>
<evidence type="ECO:0000313" key="4">
    <source>
        <dbReference type="Proteomes" id="UP000789390"/>
    </source>
</evidence>
<protein>
    <recommendedName>
        <fullName evidence="2">EF-hand domain-containing protein</fullName>
    </recommendedName>
</protein>
<organism evidence="3 4">
    <name type="scientific">Daphnia galeata</name>
    <dbReference type="NCBI Taxonomy" id="27404"/>
    <lineage>
        <taxon>Eukaryota</taxon>
        <taxon>Metazoa</taxon>
        <taxon>Ecdysozoa</taxon>
        <taxon>Arthropoda</taxon>
        <taxon>Crustacea</taxon>
        <taxon>Branchiopoda</taxon>
        <taxon>Diplostraca</taxon>
        <taxon>Cladocera</taxon>
        <taxon>Anomopoda</taxon>
        <taxon>Daphniidae</taxon>
        <taxon>Daphnia</taxon>
    </lineage>
</organism>
<reference evidence="3" key="1">
    <citation type="submission" date="2021-11" db="EMBL/GenBank/DDBJ databases">
        <authorList>
            <person name="Schell T."/>
        </authorList>
    </citation>
    <scope>NUCLEOTIDE SEQUENCE</scope>
    <source>
        <strain evidence="3">M5</strain>
    </source>
</reference>